<feature type="region of interest" description="Disordered" evidence="1">
    <location>
        <begin position="46"/>
        <end position="101"/>
    </location>
</feature>
<sequence length="192" mass="21094">MKPFGCPVTILNTIDHLGKFDGKADEGFFVDNLPIAKHSEYSTVELGYSKDSSGDGFKPSREKEKNNTEGPENEETEAPITEEPRVNQKNDSVNSTNRVNPASNEVNVISIKSSIELLDDPNMPDLDDISIFENSNEDIFGAEADLNNMKTTFQVSLDLSMLGLPSLVLLGIENKQTDNFENLYGCSSVALN</sequence>
<organism evidence="2">
    <name type="scientific">Tanacetum cinerariifolium</name>
    <name type="common">Dalmatian daisy</name>
    <name type="synonym">Chrysanthemum cinerariifolium</name>
    <dbReference type="NCBI Taxonomy" id="118510"/>
    <lineage>
        <taxon>Eukaryota</taxon>
        <taxon>Viridiplantae</taxon>
        <taxon>Streptophyta</taxon>
        <taxon>Embryophyta</taxon>
        <taxon>Tracheophyta</taxon>
        <taxon>Spermatophyta</taxon>
        <taxon>Magnoliopsida</taxon>
        <taxon>eudicotyledons</taxon>
        <taxon>Gunneridae</taxon>
        <taxon>Pentapetalae</taxon>
        <taxon>asterids</taxon>
        <taxon>campanulids</taxon>
        <taxon>Asterales</taxon>
        <taxon>Asteraceae</taxon>
        <taxon>Asteroideae</taxon>
        <taxon>Anthemideae</taxon>
        <taxon>Anthemidinae</taxon>
        <taxon>Tanacetum</taxon>
    </lineage>
</organism>
<evidence type="ECO:0000256" key="1">
    <source>
        <dbReference type="SAM" id="MobiDB-lite"/>
    </source>
</evidence>
<protein>
    <submittedName>
        <fullName evidence="2">Ribonuclease H-like domain-containing protein</fullName>
    </submittedName>
</protein>
<evidence type="ECO:0000313" key="2">
    <source>
        <dbReference type="EMBL" id="GFB21774.1"/>
    </source>
</evidence>
<dbReference type="AlphaFoldDB" id="A0A699L3I6"/>
<accession>A0A699L3I6</accession>
<reference evidence="2" key="1">
    <citation type="journal article" date="2019" name="Sci. Rep.">
        <title>Draft genome of Tanacetum cinerariifolium, the natural source of mosquito coil.</title>
        <authorList>
            <person name="Yamashiro T."/>
            <person name="Shiraishi A."/>
            <person name="Satake H."/>
            <person name="Nakayama K."/>
        </authorList>
    </citation>
    <scope>NUCLEOTIDE SEQUENCE</scope>
</reference>
<gene>
    <name evidence="2" type="ORF">Tci_693745</name>
</gene>
<comment type="caution">
    <text evidence="2">The sequence shown here is derived from an EMBL/GenBank/DDBJ whole genome shotgun (WGS) entry which is preliminary data.</text>
</comment>
<proteinExistence type="predicted"/>
<name>A0A699L3I6_TANCI</name>
<feature type="compositionally biased region" description="Polar residues" evidence="1">
    <location>
        <begin position="89"/>
        <end position="101"/>
    </location>
</feature>
<feature type="compositionally biased region" description="Basic and acidic residues" evidence="1">
    <location>
        <begin position="58"/>
        <end position="67"/>
    </location>
</feature>
<dbReference type="EMBL" id="BKCJ010577913">
    <property type="protein sequence ID" value="GFB21774.1"/>
    <property type="molecule type" value="Genomic_DNA"/>
</dbReference>